<evidence type="ECO:0000259" key="4">
    <source>
        <dbReference type="Pfam" id="PF13193"/>
    </source>
</evidence>
<geneLocation type="plasmid" evidence="5 6">
    <name>pJCM12687</name>
</geneLocation>
<gene>
    <name evidence="5" type="ORF">MBRA_50720</name>
</gene>
<dbReference type="PANTHER" id="PTHR43201">
    <property type="entry name" value="ACYL-COA SYNTHETASE"/>
    <property type="match status" value="1"/>
</dbReference>
<dbReference type="PROSITE" id="PS00455">
    <property type="entry name" value="AMP_BINDING"/>
    <property type="match status" value="1"/>
</dbReference>
<dbReference type="Pfam" id="PF13193">
    <property type="entry name" value="AMP-binding_C"/>
    <property type="match status" value="1"/>
</dbReference>
<keyword evidence="6" id="KW-1185">Reference proteome</keyword>
<evidence type="ECO:0000256" key="2">
    <source>
        <dbReference type="ARBA" id="ARBA00022598"/>
    </source>
</evidence>
<comment type="similarity">
    <text evidence="1">Belongs to the ATP-dependent AMP-binding enzyme family.</text>
</comment>
<dbReference type="PANTHER" id="PTHR43201:SF5">
    <property type="entry name" value="MEDIUM-CHAIN ACYL-COA LIGASE ACSF2, MITOCHONDRIAL"/>
    <property type="match status" value="1"/>
</dbReference>
<dbReference type="RefSeq" id="WP_308206207.1">
    <property type="nucleotide sequence ID" value="NZ_AP022607.1"/>
</dbReference>
<dbReference type="Pfam" id="PF00501">
    <property type="entry name" value="AMP-binding"/>
    <property type="match status" value="1"/>
</dbReference>
<accession>A0ABN6BDL2</accession>
<dbReference type="InterPro" id="IPR000873">
    <property type="entry name" value="AMP-dep_synth/lig_dom"/>
</dbReference>
<feature type="domain" description="AMP-dependent synthetase/ligase" evidence="3">
    <location>
        <begin position="18"/>
        <end position="387"/>
    </location>
</feature>
<protein>
    <submittedName>
        <fullName evidence="5">Fatty acid--CoA ligase</fullName>
    </submittedName>
</protein>
<name>A0ABN6BDL2_9MYCO</name>
<dbReference type="SUPFAM" id="SSF56801">
    <property type="entry name" value="Acetyl-CoA synthetase-like"/>
    <property type="match status" value="1"/>
</dbReference>
<evidence type="ECO:0000256" key="1">
    <source>
        <dbReference type="ARBA" id="ARBA00006432"/>
    </source>
</evidence>
<evidence type="ECO:0000313" key="6">
    <source>
        <dbReference type="Proteomes" id="UP000467379"/>
    </source>
</evidence>
<dbReference type="InterPro" id="IPR020845">
    <property type="entry name" value="AMP-binding_CS"/>
</dbReference>
<dbReference type="InterPro" id="IPR042099">
    <property type="entry name" value="ANL_N_sf"/>
</dbReference>
<dbReference type="Proteomes" id="UP000467379">
    <property type="component" value="Plasmid pJCM12687"/>
</dbReference>
<dbReference type="InterPro" id="IPR045851">
    <property type="entry name" value="AMP-bd_C_sf"/>
</dbReference>
<dbReference type="NCBIfam" id="NF005801">
    <property type="entry name" value="PRK07656.1"/>
    <property type="match status" value="1"/>
</dbReference>
<keyword evidence="2 5" id="KW-0436">Ligase</keyword>
<dbReference type="EMBL" id="AP022607">
    <property type="protein sequence ID" value="BBZ14877.1"/>
    <property type="molecule type" value="Genomic_DNA"/>
</dbReference>
<evidence type="ECO:0000313" key="5">
    <source>
        <dbReference type="EMBL" id="BBZ14877.1"/>
    </source>
</evidence>
<keyword evidence="5" id="KW-0614">Plasmid</keyword>
<organism evidence="5 6">
    <name type="scientific">Mycobacterium branderi</name>
    <dbReference type="NCBI Taxonomy" id="43348"/>
    <lineage>
        <taxon>Bacteria</taxon>
        <taxon>Bacillati</taxon>
        <taxon>Actinomycetota</taxon>
        <taxon>Actinomycetes</taxon>
        <taxon>Mycobacteriales</taxon>
        <taxon>Mycobacteriaceae</taxon>
        <taxon>Mycobacterium</taxon>
    </lineage>
</organism>
<sequence>MMRHDREFVSIPRMVLASAQRFGAADAVVDLDAGVRWNFADVAERMIESVRAAMAAGVGPGDRVALWAPNCADWIMAALGVLGAGAILVPLNTRFKGPEAGYILRKSGAKAVLTVPGFVGNDYVSMLRAEAVDVPVMLVGPGGADGTTTWADYLAAGAAVEESTARSRIEAVGSDDLSDIMFTSGTTGAPKGVMLTHGQSLRAFGYLTDVFTFTPGDRFLIIPPFFHTFGYKCGWMACLMQGVCAIPQPVFDVDVVLHRLASERVSILVGPPTLFTDLIRHPRRSQFDLSPLRVAVPSAANVPVSLYSRLRDDLGFEVVLSAYGLTEATSLVTTSEPGDDIDDIANSVGRPARDVEVKVVDDTGAAVPAGEPGEVLVRGYNVMRGYWEDPQATAAVIDGDGWLHTGDIATMNQRGFLTIVDRKKDMFIVGGFNAYPAEIEQVLRQHEGVVDAAVIGVPDERMGEVGAAFVVAEHLTEQELINWARERLANYKVPRHVLLVDEIPRNASMKIIKSRLREQWASRTSG</sequence>
<dbReference type="Gene3D" id="3.40.50.12780">
    <property type="entry name" value="N-terminal domain of ligase-like"/>
    <property type="match status" value="1"/>
</dbReference>
<feature type="domain" description="AMP-binding enzyme C-terminal" evidence="4">
    <location>
        <begin position="438"/>
        <end position="510"/>
    </location>
</feature>
<dbReference type="GO" id="GO:0016874">
    <property type="term" value="F:ligase activity"/>
    <property type="evidence" value="ECO:0007669"/>
    <property type="project" value="UniProtKB-KW"/>
</dbReference>
<dbReference type="Gene3D" id="3.30.300.30">
    <property type="match status" value="1"/>
</dbReference>
<proteinExistence type="inferred from homology"/>
<reference evidence="5 6" key="1">
    <citation type="journal article" date="2019" name="Emerg. Microbes Infect.">
        <title>Comprehensive subspecies identification of 175 nontuberculous mycobacteria species based on 7547 genomic profiles.</title>
        <authorList>
            <person name="Matsumoto Y."/>
            <person name="Kinjo T."/>
            <person name="Motooka D."/>
            <person name="Nabeya D."/>
            <person name="Jung N."/>
            <person name="Uechi K."/>
            <person name="Horii T."/>
            <person name="Iida T."/>
            <person name="Fujita J."/>
            <person name="Nakamura S."/>
        </authorList>
    </citation>
    <scope>NUCLEOTIDE SEQUENCE [LARGE SCALE GENOMIC DNA]</scope>
    <source>
        <strain evidence="5 6">JCM 12687</strain>
        <plasmid evidence="5">pJCM12687</plasmid>
    </source>
</reference>
<evidence type="ECO:0000259" key="3">
    <source>
        <dbReference type="Pfam" id="PF00501"/>
    </source>
</evidence>
<dbReference type="InterPro" id="IPR025110">
    <property type="entry name" value="AMP-bd_C"/>
</dbReference>